<dbReference type="KEGG" id="alka:J0B03_05520"/>
<evidence type="ECO:0000313" key="2">
    <source>
        <dbReference type="Proteomes" id="UP000663499"/>
    </source>
</evidence>
<sequence length="108" mass="12467">MSNVGGRLECKRYYAKGKDSIHLSFKDEWKIEIEFLEKSYSSLMESFVIFCYPVVADPIIQAQKTINIYHDEEAMIDGIISRTITSYNLDLADWFGKDLGSIWSSRKA</sequence>
<dbReference type="Proteomes" id="UP000663499">
    <property type="component" value="Chromosome"/>
</dbReference>
<name>A0A974XGM7_9FIRM</name>
<reference evidence="1" key="1">
    <citation type="submission" date="2021-03" db="EMBL/GenBank/DDBJ databases">
        <title>Alkalibacter marinus sp. nov., isolated from tidal flat sediment.</title>
        <authorList>
            <person name="Namirimu T."/>
            <person name="Yang J.-A."/>
            <person name="Yang S.-H."/>
            <person name="Kim Y.-J."/>
            <person name="Kwon K.K."/>
        </authorList>
    </citation>
    <scope>NUCLEOTIDE SEQUENCE</scope>
    <source>
        <strain evidence="1">ES005</strain>
    </source>
</reference>
<proteinExistence type="predicted"/>
<gene>
    <name evidence="1" type="ORF">J0B03_05520</name>
</gene>
<evidence type="ECO:0000313" key="1">
    <source>
        <dbReference type="EMBL" id="QSX09522.1"/>
    </source>
</evidence>
<accession>A0A974XGM7</accession>
<keyword evidence="2" id="KW-1185">Reference proteome</keyword>
<dbReference type="AlphaFoldDB" id="A0A974XGM7"/>
<organism evidence="1 2">
    <name type="scientific">Alkalibacter rhizosphaerae</name>
    <dbReference type="NCBI Taxonomy" id="2815577"/>
    <lineage>
        <taxon>Bacteria</taxon>
        <taxon>Bacillati</taxon>
        <taxon>Bacillota</taxon>
        <taxon>Clostridia</taxon>
        <taxon>Eubacteriales</taxon>
        <taxon>Eubacteriaceae</taxon>
        <taxon>Alkalibacter</taxon>
    </lineage>
</organism>
<dbReference type="RefSeq" id="WP_207300853.1">
    <property type="nucleotide sequence ID" value="NZ_CP071444.1"/>
</dbReference>
<protein>
    <submittedName>
        <fullName evidence="1">Uncharacterized protein</fullName>
    </submittedName>
</protein>
<dbReference type="EMBL" id="CP071444">
    <property type="protein sequence ID" value="QSX09522.1"/>
    <property type="molecule type" value="Genomic_DNA"/>
</dbReference>